<evidence type="ECO:0000313" key="2">
    <source>
        <dbReference type="Proteomes" id="UP001181693"/>
    </source>
</evidence>
<comment type="caution">
    <text evidence="1">The sequence shown here is derived from an EMBL/GenBank/DDBJ whole genome shotgun (WGS) entry which is preliminary data.</text>
</comment>
<sequence length="91" mass="9994">MQIIPSLIPPVLYTPDLLLTKHLAKHALFFPSNILILPPNICSHLDFLIYIYGSVIGAASLNHFSTTGCSVLINSCCFSCLAIIKTIAWLH</sequence>
<keyword evidence="2" id="KW-1185">Reference proteome</keyword>
<protein>
    <submittedName>
        <fullName evidence="1">Uncharacterized protein</fullName>
    </submittedName>
</protein>
<gene>
    <name evidence="1" type="ORF">GDO54_011934</name>
</gene>
<dbReference type="AlphaFoldDB" id="A0AAV3AQ79"/>
<evidence type="ECO:0000313" key="1">
    <source>
        <dbReference type="EMBL" id="DBA24248.1"/>
    </source>
</evidence>
<proteinExistence type="predicted"/>
<dbReference type="EMBL" id="DYDO01000005">
    <property type="protein sequence ID" value="DBA24248.1"/>
    <property type="molecule type" value="Genomic_DNA"/>
</dbReference>
<reference evidence="1" key="1">
    <citation type="thesis" date="2020" institute="ProQuest LLC" country="789 East Eisenhower Parkway, Ann Arbor, MI, USA">
        <title>Comparative Genomics and Chromosome Evolution.</title>
        <authorList>
            <person name="Mudd A.B."/>
        </authorList>
    </citation>
    <scope>NUCLEOTIDE SEQUENCE</scope>
    <source>
        <strain evidence="1">1538</strain>
        <tissue evidence="1">Blood</tissue>
    </source>
</reference>
<accession>A0AAV3AQ79</accession>
<name>A0AAV3AQ79_PYXAD</name>
<organism evidence="1 2">
    <name type="scientific">Pyxicephalus adspersus</name>
    <name type="common">African bullfrog</name>
    <dbReference type="NCBI Taxonomy" id="30357"/>
    <lineage>
        <taxon>Eukaryota</taxon>
        <taxon>Metazoa</taxon>
        <taxon>Chordata</taxon>
        <taxon>Craniata</taxon>
        <taxon>Vertebrata</taxon>
        <taxon>Euteleostomi</taxon>
        <taxon>Amphibia</taxon>
        <taxon>Batrachia</taxon>
        <taxon>Anura</taxon>
        <taxon>Neobatrachia</taxon>
        <taxon>Ranoidea</taxon>
        <taxon>Pyxicephalidae</taxon>
        <taxon>Pyxicephalinae</taxon>
        <taxon>Pyxicephalus</taxon>
    </lineage>
</organism>
<dbReference type="Proteomes" id="UP001181693">
    <property type="component" value="Unassembled WGS sequence"/>
</dbReference>